<gene>
    <name evidence="1" type="ORF">K488DRAFT_76374</name>
</gene>
<proteinExistence type="predicted"/>
<evidence type="ECO:0000313" key="1">
    <source>
        <dbReference type="EMBL" id="KAI0035803.1"/>
    </source>
</evidence>
<dbReference type="Proteomes" id="UP000814128">
    <property type="component" value="Unassembled WGS sequence"/>
</dbReference>
<sequence length="512" mass="55049">MAVPDYVPTPVDDIPTIRAELGAAFRAGTTKPIANRREQLLALAYLLKDNIDRFKEALASDLGRPALETDVLEVGGTLHEIKDAYDSVARWARPQRAPFALNYAAMRPTIRKEPKGVVLIIVPFNYPLLLTLEPLAGAIAAGCAAVVKPSELTPAFSALLADLVPQYLDPALYRVVNGAVPETTKLLEQPWDHILFTGSARVARIVLAAAARTLSPVTTELGGKSPVIVDASCDLRTTARRLVWGKTANAGQTCVAPDYVLVPRAFQDKLVQACIDVLKEFYPDGAAESDSYSRIVSPGHHARLSALLEKSGGTTAYGGGKRAEDKFIEPTIVTGVGLDDSLMSEELFGPVLPIIAVEDINEAIQIVNARDHPLALYVFTQDSRVKKQVLDGTQSGGAVVNDCLLQVTADGLPFGGIGPSGSGSHTGKYSFDMFTHTRSTLDNPSWLDLVMGGRFPPFTDKSTRMMRALLVPSLPARKSKSAANRWGSYWVMLSLACAAAAYGAKLIAERKQ</sequence>
<evidence type="ECO:0000313" key="2">
    <source>
        <dbReference type="Proteomes" id="UP000814128"/>
    </source>
</evidence>
<dbReference type="EMBL" id="MU273479">
    <property type="protein sequence ID" value="KAI0035803.1"/>
    <property type="molecule type" value="Genomic_DNA"/>
</dbReference>
<accession>A0ACB8QVG3</accession>
<name>A0ACB8QVG3_9AGAM</name>
<protein>
    <submittedName>
        <fullName evidence="1">NAD-aldehyde dehydrogenase</fullName>
    </submittedName>
</protein>
<organism evidence="1 2">
    <name type="scientific">Vararia minispora EC-137</name>
    <dbReference type="NCBI Taxonomy" id="1314806"/>
    <lineage>
        <taxon>Eukaryota</taxon>
        <taxon>Fungi</taxon>
        <taxon>Dikarya</taxon>
        <taxon>Basidiomycota</taxon>
        <taxon>Agaricomycotina</taxon>
        <taxon>Agaricomycetes</taxon>
        <taxon>Russulales</taxon>
        <taxon>Lachnocladiaceae</taxon>
        <taxon>Vararia</taxon>
    </lineage>
</organism>
<reference evidence="1" key="2">
    <citation type="journal article" date="2022" name="New Phytol.">
        <title>Evolutionary transition to the ectomycorrhizal habit in the genomes of a hyperdiverse lineage of mushroom-forming fungi.</title>
        <authorList>
            <person name="Looney B."/>
            <person name="Miyauchi S."/>
            <person name="Morin E."/>
            <person name="Drula E."/>
            <person name="Courty P.E."/>
            <person name="Kohler A."/>
            <person name="Kuo A."/>
            <person name="LaButti K."/>
            <person name="Pangilinan J."/>
            <person name="Lipzen A."/>
            <person name="Riley R."/>
            <person name="Andreopoulos W."/>
            <person name="He G."/>
            <person name="Johnson J."/>
            <person name="Nolan M."/>
            <person name="Tritt A."/>
            <person name="Barry K.W."/>
            <person name="Grigoriev I.V."/>
            <person name="Nagy L.G."/>
            <person name="Hibbett D."/>
            <person name="Henrissat B."/>
            <person name="Matheny P.B."/>
            <person name="Labbe J."/>
            <person name="Martin F.M."/>
        </authorList>
    </citation>
    <scope>NUCLEOTIDE SEQUENCE</scope>
    <source>
        <strain evidence="1">EC-137</strain>
    </source>
</reference>
<comment type="caution">
    <text evidence="1">The sequence shown here is derived from an EMBL/GenBank/DDBJ whole genome shotgun (WGS) entry which is preliminary data.</text>
</comment>
<reference evidence="1" key="1">
    <citation type="submission" date="2021-02" db="EMBL/GenBank/DDBJ databases">
        <authorList>
            <consortium name="DOE Joint Genome Institute"/>
            <person name="Ahrendt S."/>
            <person name="Looney B.P."/>
            <person name="Miyauchi S."/>
            <person name="Morin E."/>
            <person name="Drula E."/>
            <person name="Courty P.E."/>
            <person name="Chicoki N."/>
            <person name="Fauchery L."/>
            <person name="Kohler A."/>
            <person name="Kuo A."/>
            <person name="Labutti K."/>
            <person name="Pangilinan J."/>
            <person name="Lipzen A."/>
            <person name="Riley R."/>
            <person name="Andreopoulos W."/>
            <person name="He G."/>
            <person name="Johnson J."/>
            <person name="Barry K.W."/>
            <person name="Grigoriev I.V."/>
            <person name="Nagy L."/>
            <person name="Hibbett D."/>
            <person name="Henrissat B."/>
            <person name="Matheny P.B."/>
            <person name="Labbe J."/>
            <person name="Martin F."/>
        </authorList>
    </citation>
    <scope>NUCLEOTIDE SEQUENCE</scope>
    <source>
        <strain evidence="1">EC-137</strain>
    </source>
</reference>
<keyword evidence="2" id="KW-1185">Reference proteome</keyword>